<dbReference type="Proteomes" id="UP000823638">
    <property type="component" value="Unassembled WGS sequence"/>
</dbReference>
<dbReference type="SMART" id="SM00448">
    <property type="entry name" value="REC"/>
    <property type="match status" value="1"/>
</dbReference>
<keyword evidence="1" id="KW-0597">Phosphoprotein</keyword>
<dbReference type="PANTHER" id="PTHR43228:SF6">
    <property type="entry name" value="RESPONSE REGULATOR RECEIVER"/>
    <property type="match status" value="1"/>
</dbReference>
<dbReference type="AlphaFoldDB" id="A0A9D9HPQ1"/>
<dbReference type="GO" id="GO:0000160">
    <property type="term" value="P:phosphorelay signal transduction system"/>
    <property type="evidence" value="ECO:0007669"/>
    <property type="project" value="InterPro"/>
</dbReference>
<dbReference type="InterPro" id="IPR011006">
    <property type="entry name" value="CheY-like_superfamily"/>
</dbReference>
<accession>A0A9D9HPQ1</accession>
<sequence>MSKKNISESKPQPTVVIVEDEAIVALDLRMTLSRLGYKVLDVVNNGSDAVMKVLSLKPDVVIMDIILQGVMDGIEAAWHIRGQSSVPIIFSTANADEATLVRTKGIEDAFVVLKPVDRYLLMKTLNTIFSDSGAV</sequence>
<feature type="domain" description="Response regulatory" evidence="2">
    <location>
        <begin position="14"/>
        <end position="129"/>
    </location>
</feature>
<reference evidence="3" key="1">
    <citation type="submission" date="2020-10" db="EMBL/GenBank/DDBJ databases">
        <authorList>
            <person name="Gilroy R."/>
        </authorList>
    </citation>
    <scope>NUCLEOTIDE SEQUENCE</scope>
    <source>
        <strain evidence="3">10532</strain>
    </source>
</reference>
<organism evidence="3 4">
    <name type="scientific">Candidatus Gallitreponema excrementavium</name>
    <dbReference type="NCBI Taxonomy" id="2840840"/>
    <lineage>
        <taxon>Bacteria</taxon>
        <taxon>Pseudomonadati</taxon>
        <taxon>Spirochaetota</taxon>
        <taxon>Spirochaetia</taxon>
        <taxon>Spirochaetales</taxon>
        <taxon>Candidatus Gallitreponema</taxon>
    </lineage>
</organism>
<dbReference type="SUPFAM" id="SSF52172">
    <property type="entry name" value="CheY-like"/>
    <property type="match status" value="1"/>
</dbReference>
<dbReference type="InterPro" id="IPR052048">
    <property type="entry name" value="ST_Response_Regulator"/>
</dbReference>
<dbReference type="Pfam" id="PF00072">
    <property type="entry name" value="Response_reg"/>
    <property type="match status" value="1"/>
</dbReference>
<feature type="modified residue" description="4-aspartylphosphate" evidence="1">
    <location>
        <position position="64"/>
    </location>
</feature>
<dbReference type="PROSITE" id="PS50110">
    <property type="entry name" value="RESPONSE_REGULATORY"/>
    <property type="match status" value="1"/>
</dbReference>
<evidence type="ECO:0000256" key="1">
    <source>
        <dbReference type="PROSITE-ProRule" id="PRU00169"/>
    </source>
</evidence>
<protein>
    <submittedName>
        <fullName evidence="3">Response regulator</fullName>
    </submittedName>
</protein>
<evidence type="ECO:0000313" key="4">
    <source>
        <dbReference type="Proteomes" id="UP000823638"/>
    </source>
</evidence>
<name>A0A9D9HPQ1_9SPIR</name>
<dbReference type="PANTHER" id="PTHR43228">
    <property type="entry name" value="TWO-COMPONENT RESPONSE REGULATOR"/>
    <property type="match status" value="1"/>
</dbReference>
<reference evidence="3" key="2">
    <citation type="journal article" date="2021" name="PeerJ">
        <title>Extensive microbial diversity within the chicken gut microbiome revealed by metagenomics and culture.</title>
        <authorList>
            <person name="Gilroy R."/>
            <person name="Ravi A."/>
            <person name="Getino M."/>
            <person name="Pursley I."/>
            <person name="Horton D.L."/>
            <person name="Alikhan N.F."/>
            <person name="Baker D."/>
            <person name="Gharbi K."/>
            <person name="Hall N."/>
            <person name="Watson M."/>
            <person name="Adriaenssens E.M."/>
            <person name="Foster-Nyarko E."/>
            <person name="Jarju S."/>
            <person name="Secka A."/>
            <person name="Antonio M."/>
            <person name="Oren A."/>
            <person name="Chaudhuri R.R."/>
            <person name="La Ragione R."/>
            <person name="Hildebrand F."/>
            <person name="Pallen M.J."/>
        </authorList>
    </citation>
    <scope>NUCLEOTIDE SEQUENCE</scope>
    <source>
        <strain evidence="3">10532</strain>
    </source>
</reference>
<dbReference type="InterPro" id="IPR001789">
    <property type="entry name" value="Sig_transdc_resp-reg_receiver"/>
</dbReference>
<evidence type="ECO:0000259" key="2">
    <source>
        <dbReference type="PROSITE" id="PS50110"/>
    </source>
</evidence>
<evidence type="ECO:0000313" key="3">
    <source>
        <dbReference type="EMBL" id="MBO8457583.1"/>
    </source>
</evidence>
<dbReference type="Gene3D" id="3.40.50.2300">
    <property type="match status" value="1"/>
</dbReference>
<dbReference type="EMBL" id="JADIMM010000070">
    <property type="protein sequence ID" value="MBO8457583.1"/>
    <property type="molecule type" value="Genomic_DNA"/>
</dbReference>
<comment type="caution">
    <text evidence="3">The sequence shown here is derived from an EMBL/GenBank/DDBJ whole genome shotgun (WGS) entry which is preliminary data.</text>
</comment>
<proteinExistence type="predicted"/>
<gene>
    <name evidence="3" type="ORF">IAA81_05060</name>
</gene>